<dbReference type="InterPro" id="IPR001315">
    <property type="entry name" value="CARD"/>
</dbReference>
<dbReference type="PROSITE" id="PS50209">
    <property type="entry name" value="CARD"/>
    <property type="match status" value="1"/>
</dbReference>
<evidence type="ECO:0000256" key="7">
    <source>
        <dbReference type="PIRSR" id="PIRSR038001-1"/>
    </source>
</evidence>
<proteinExistence type="inferred from homology"/>
<dbReference type="PROSITE" id="PS50208">
    <property type="entry name" value="CASPASE_P20"/>
    <property type="match status" value="1"/>
</dbReference>
<dbReference type="SUPFAM" id="SSF52129">
    <property type="entry name" value="Caspase-like"/>
    <property type="match status" value="1"/>
</dbReference>
<evidence type="ECO:0000256" key="9">
    <source>
        <dbReference type="SAM" id="MobiDB-lite"/>
    </source>
</evidence>
<keyword evidence="6" id="KW-0865">Zymogen</keyword>
<feature type="domain" description="CARD" evidence="12">
    <location>
        <begin position="1"/>
        <end position="90"/>
    </location>
</feature>
<dbReference type="InterPro" id="IPR029030">
    <property type="entry name" value="Caspase-like_dom_sf"/>
</dbReference>
<dbReference type="PANTHER" id="PTHR47901:SF8">
    <property type="entry name" value="CASPASE-3"/>
    <property type="match status" value="1"/>
</dbReference>
<evidence type="ECO:0000256" key="5">
    <source>
        <dbReference type="ARBA" id="ARBA00022807"/>
    </source>
</evidence>
<dbReference type="KEGG" id="cvn:111136661"/>
<feature type="active site" evidence="7">
    <location>
        <position position="320"/>
    </location>
</feature>
<feature type="domain" description="Caspase family p20" evidence="11">
    <location>
        <begin position="243"/>
        <end position="369"/>
    </location>
</feature>
<dbReference type="Gene3D" id="3.40.50.1460">
    <property type="match status" value="1"/>
</dbReference>
<dbReference type="InterPro" id="IPR002398">
    <property type="entry name" value="Pept_C14"/>
</dbReference>
<evidence type="ECO:0000259" key="12">
    <source>
        <dbReference type="PROSITE" id="PS50209"/>
    </source>
</evidence>
<comment type="similarity">
    <text evidence="1 8">Belongs to the peptidase C14A family.</text>
</comment>
<evidence type="ECO:0000313" key="13">
    <source>
        <dbReference type="Proteomes" id="UP000694844"/>
    </source>
</evidence>
<dbReference type="Proteomes" id="UP000694844">
    <property type="component" value="Chromosome 5"/>
</dbReference>
<keyword evidence="13" id="KW-1185">Reference proteome</keyword>
<dbReference type="SMART" id="SM00114">
    <property type="entry name" value="CARD"/>
    <property type="match status" value="1"/>
</dbReference>
<feature type="active site" evidence="7">
    <location>
        <position position="365"/>
    </location>
</feature>
<keyword evidence="4" id="KW-0378">Hydrolase</keyword>
<name>A0A8B8ETY7_CRAVI</name>
<dbReference type="InterPro" id="IPR011600">
    <property type="entry name" value="Pept_C14_caspase"/>
</dbReference>
<evidence type="ECO:0000256" key="8">
    <source>
        <dbReference type="RuleBase" id="RU003971"/>
    </source>
</evidence>
<dbReference type="GO" id="GO:0006915">
    <property type="term" value="P:apoptotic process"/>
    <property type="evidence" value="ECO:0007669"/>
    <property type="project" value="UniProtKB-KW"/>
</dbReference>
<evidence type="ECO:0000259" key="11">
    <source>
        <dbReference type="PROSITE" id="PS50208"/>
    </source>
</evidence>
<sequence length="501" mass="57079">MDQIHKDALRRTRVALVKDLNVDHISDDLLAKDIFTPLMMEYIMSERTRIDKVRRLLDDLVRRGPNAYKSFLEVLNDTRHDFLAEKILRNEEIIRREKDPHSSIPVQEVNPGISNSVQHLSSVSLGSSSTPLESSILNSRNSELQSYHPPSSGLIVSEMESADSNEDDILNLDPSQPLNPTSMDIDDDDSRLSPDDLQSGPESQPVQLSDDNKTQYNLGPSSSFSTYDSFYMKDKCYKMDSDPRGVVLIINNSKFEKDYGERQGTEHDCRKLKELFEGFKFKVFVKENLRAIEMMREFREFSKNPWLEKVDCMVLAVLSHGQKDNVICGIDGRGIDVLQEIVPIFSSKECPSLAGKPKMYICNACRGGKNGQALEIRCSQSIQRDELQRDGPNSFSENKIQIQETRDILLCFSTFPGYASYRDPDQGTWFIQEFVNVFAEQSHDEHVLDMMTAINKRVSQKQHRDHIDEAAWVQMPFPASSLIEKWFLNPPPLAGATGFSH</sequence>
<feature type="compositionally biased region" description="Polar residues" evidence="9">
    <location>
        <begin position="200"/>
        <end position="217"/>
    </location>
</feature>
<keyword evidence="3" id="KW-0053">Apoptosis</keyword>
<dbReference type="Pfam" id="PF00619">
    <property type="entry name" value="CARD"/>
    <property type="match status" value="1"/>
</dbReference>
<feature type="region of interest" description="Disordered" evidence="9">
    <location>
        <begin position="162"/>
        <end position="217"/>
    </location>
</feature>
<dbReference type="RefSeq" id="XP_022343382.1">
    <property type="nucleotide sequence ID" value="XM_022487674.1"/>
</dbReference>
<dbReference type="GO" id="GO:0004197">
    <property type="term" value="F:cysteine-type endopeptidase activity"/>
    <property type="evidence" value="ECO:0007669"/>
    <property type="project" value="InterPro"/>
</dbReference>
<feature type="domain" description="Caspase family p10" evidence="10">
    <location>
        <begin position="398"/>
        <end position="490"/>
    </location>
</feature>
<dbReference type="GO" id="GO:0042981">
    <property type="term" value="P:regulation of apoptotic process"/>
    <property type="evidence" value="ECO:0007669"/>
    <property type="project" value="InterPro"/>
</dbReference>
<dbReference type="PROSITE" id="PS50207">
    <property type="entry name" value="CASPASE_P10"/>
    <property type="match status" value="1"/>
</dbReference>
<reference evidence="14" key="1">
    <citation type="submission" date="2025-08" db="UniProtKB">
        <authorList>
            <consortium name="RefSeq"/>
        </authorList>
    </citation>
    <scope>IDENTIFICATION</scope>
    <source>
        <tissue evidence="14">Whole sample</tissue>
    </source>
</reference>
<evidence type="ECO:0000256" key="3">
    <source>
        <dbReference type="ARBA" id="ARBA00022703"/>
    </source>
</evidence>
<dbReference type="PRINTS" id="PR00376">
    <property type="entry name" value="IL1BCENZYME"/>
</dbReference>
<dbReference type="CDD" id="cd01671">
    <property type="entry name" value="CARD"/>
    <property type="match status" value="1"/>
</dbReference>
<dbReference type="InterPro" id="IPR002138">
    <property type="entry name" value="Pept_C14_p10"/>
</dbReference>
<evidence type="ECO:0000256" key="2">
    <source>
        <dbReference type="ARBA" id="ARBA00022670"/>
    </source>
</evidence>
<evidence type="ECO:0000259" key="10">
    <source>
        <dbReference type="PROSITE" id="PS50207"/>
    </source>
</evidence>
<dbReference type="AlphaFoldDB" id="A0A8B8ETY7"/>
<dbReference type="InterPro" id="IPR001309">
    <property type="entry name" value="Pept_C14_p20"/>
</dbReference>
<dbReference type="PANTHER" id="PTHR47901">
    <property type="entry name" value="CASPASE RECRUITMENT DOMAIN-CONTAINING PROTEIN 18"/>
    <property type="match status" value="1"/>
</dbReference>
<dbReference type="SUPFAM" id="SSF47986">
    <property type="entry name" value="DEATH domain"/>
    <property type="match status" value="1"/>
</dbReference>
<dbReference type="OrthoDB" id="6093024at2759"/>
<dbReference type="InterPro" id="IPR015917">
    <property type="entry name" value="Pept_C14A"/>
</dbReference>
<organism evidence="13 14">
    <name type="scientific">Crassostrea virginica</name>
    <name type="common">Eastern oyster</name>
    <dbReference type="NCBI Taxonomy" id="6565"/>
    <lineage>
        <taxon>Eukaryota</taxon>
        <taxon>Metazoa</taxon>
        <taxon>Spiralia</taxon>
        <taxon>Lophotrochozoa</taxon>
        <taxon>Mollusca</taxon>
        <taxon>Bivalvia</taxon>
        <taxon>Autobranchia</taxon>
        <taxon>Pteriomorphia</taxon>
        <taxon>Ostreida</taxon>
        <taxon>Ostreoidea</taxon>
        <taxon>Ostreidae</taxon>
        <taxon>Crassostrea</taxon>
    </lineage>
</organism>
<evidence type="ECO:0000256" key="6">
    <source>
        <dbReference type="ARBA" id="ARBA00023145"/>
    </source>
</evidence>
<dbReference type="Pfam" id="PF00656">
    <property type="entry name" value="Peptidase_C14"/>
    <property type="match status" value="1"/>
</dbReference>
<evidence type="ECO:0000256" key="4">
    <source>
        <dbReference type="ARBA" id="ARBA00022801"/>
    </source>
</evidence>
<dbReference type="Gene3D" id="1.10.533.10">
    <property type="entry name" value="Death Domain, Fas"/>
    <property type="match status" value="1"/>
</dbReference>
<keyword evidence="2" id="KW-0645">Protease</keyword>
<keyword evidence="5" id="KW-0788">Thiol protease</keyword>
<dbReference type="CDD" id="cd00032">
    <property type="entry name" value="CASc"/>
    <property type="match status" value="1"/>
</dbReference>
<gene>
    <name evidence="14" type="primary">LOC111136661</name>
</gene>
<protein>
    <submittedName>
        <fullName evidence="14">Caspase-2-like</fullName>
    </submittedName>
</protein>
<evidence type="ECO:0000256" key="1">
    <source>
        <dbReference type="ARBA" id="ARBA00010134"/>
    </source>
</evidence>
<accession>A0A8B8ETY7</accession>
<dbReference type="PIRSF" id="PIRSF038001">
    <property type="entry name" value="Caspase_ICE"/>
    <property type="match status" value="1"/>
</dbReference>
<evidence type="ECO:0000313" key="14">
    <source>
        <dbReference type="RefSeq" id="XP_022343382.1"/>
    </source>
</evidence>
<dbReference type="SMART" id="SM00115">
    <property type="entry name" value="CASc"/>
    <property type="match status" value="1"/>
</dbReference>
<dbReference type="GO" id="GO:0006508">
    <property type="term" value="P:proteolysis"/>
    <property type="evidence" value="ECO:0007669"/>
    <property type="project" value="UniProtKB-KW"/>
</dbReference>
<dbReference type="InterPro" id="IPR011029">
    <property type="entry name" value="DEATH-like_dom_sf"/>
</dbReference>
<dbReference type="GeneID" id="111136661"/>